<keyword evidence="14" id="KW-1185">Reference proteome</keyword>
<evidence type="ECO:0000256" key="5">
    <source>
        <dbReference type="ARBA" id="ARBA00022845"/>
    </source>
</evidence>
<evidence type="ECO:0000256" key="7">
    <source>
        <dbReference type="ARBA" id="ARBA00022946"/>
    </source>
</evidence>
<evidence type="ECO:0000256" key="4">
    <source>
        <dbReference type="ARBA" id="ARBA00022737"/>
    </source>
</evidence>
<evidence type="ECO:0000256" key="12">
    <source>
        <dbReference type="PROSITE-ProRule" id="PRU00708"/>
    </source>
</evidence>
<evidence type="ECO:0000256" key="11">
    <source>
        <dbReference type="ARBA" id="ARBA00035134"/>
    </source>
</evidence>
<dbReference type="InParanoid" id="A0A482XQ16"/>
<dbReference type="Proteomes" id="UP000291343">
    <property type="component" value="Unassembled WGS sequence"/>
</dbReference>
<dbReference type="Gene3D" id="1.25.40.10">
    <property type="entry name" value="Tetratricopeptide repeat domain"/>
    <property type="match status" value="2"/>
</dbReference>
<evidence type="ECO:0000256" key="8">
    <source>
        <dbReference type="ARBA" id="ARBA00022980"/>
    </source>
</evidence>
<dbReference type="GO" id="GO:0005840">
    <property type="term" value="C:ribosome"/>
    <property type="evidence" value="ECO:0007669"/>
    <property type="project" value="UniProtKB-KW"/>
</dbReference>
<gene>
    <name evidence="13" type="ORF">LSTR_LSTR004970</name>
</gene>
<evidence type="ECO:0000313" key="13">
    <source>
        <dbReference type="EMBL" id="RZF47261.1"/>
    </source>
</evidence>
<dbReference type="FunCoup" id="A0A482XQ16">
    <property type="interactions" value="1733"/>
</dbReference>
<dbReference type="GO" id="GO:0019843">
    <property type="term" value="F:rRNA binding"/>
    <property type="evidence" value="ECO:0007669"/>
    <property type="project" value="UniProtKB-KW"/>
</dbReference>
<keyword evidence="3" id="KW-0699">rRNA-binding</keyword>
<comment type="subcellular location">
    <subcellularLocation>
        <location evidence="1">Mitochondrion</location>
    </subcellularLocation>
</comment>
<dbReference type="InterPro" id="IPR011990">
    <property type="entry name" value="TPR-like_helical_dom_sf"/>
</dbReference>
<evidence type="ECO:0000256" key="9">
    <source>
        <dbReference type="ARBA" id="ARBA00023128"/>
    </source>
</evidence>
<keyword evidence="7" id="KW-0809">Transit peptide</keyword>
<dbReference type="GO" id="GO:0043024">
    <property type="term" value="F:ribosomal small subunit binding"/>
    <property type="evidence" value="ECO:0007669"/>
    <property type="project" value="InterPro"/>
</dbReference>
<dbReference type="InterPro" id="IPR037387">
    <property type="entry name" value="PTCD3"/>
</dbReference>
<comment type="caution">
    <text evidence="13">The sequence shown here is derived from an EMBL/GenBank/DDBJ whole genome shotgun (WGS) entry which is preliminary data.</text>
</comment>
<keyword evidence="10" id="KW-0687">Ribonucleoprotein</keyword>
<dbReference type="NCBIfam" id="TIGR00756">
    <property type="entry name" value="PPR"/>
    <property type="match status" value="1"/>
</dbReference>
<evidence type="ECO:0000256" key="1">
    <source>
        <dbReference type="ARBA" id="ARBA00004173"/>
    </source>
</evidence>
<dbReference type="GO" id="GO:1990904">
    <property type="term" value="C:ribonucleoprotein complex"/>
    <property type="evidence" value="ECO:0007669"/>
    <property type="project" value="UniProtKB-KW"/>
</dbReference>
<evidence type="ECO:0000256" key="10">
    <source>
        <dbReference type="ARBA" id="ARBA00023274"/>
    </source>
</evidence>
<name>A0A482XQ16_LAOST</name>
<dbReference type="AlphaFoldDB" id="A0A482XQ16"/>
<dbReference type="PANTHER" id="PTHR16276">
    <property type="entry name" value="PENTATRICOPEPTIDE REPEAT DOMAIN-CONTAINING PROTEIN 3"/>
    <property type="match status" value="1"/>
</dbReference>
<dbReference type="InterPro" id="IPR002885">
    <property type="entry name" value="PPR_rpt"/>
</dbReference>
<dbReference type="GO" id="GO:0005739">
    <property type="term" value="C:mitochondrion"/>
    <property type="evidence" value="ECO:0007669"/>
    <property type="project" value="UniProtKB-SubCell"/>
</dbReference>
<sequence length="646" mass="74107">MSFIQGLRCCRPHPVLQAVRSQKYSVQSDPEIVIPKRIHRGPTDILRALANTVNTDYTAPQYKYHDDPYLIPTSNFAKRSYALSQESGRKAAKWILQEHADLFQHRVADPPIEVFYPKNVYTEESEVDLEDLKSSIDNLEVADSILVYNLLKQKNVDLPREILQDLLELICFYNETDKFEEQWIEERWYKQGMVDSGVRRKTWKDNNVAESIFQSLEPADGKSYSAIISGMASHGQLEVAWKYFEQAKSQGLTLTTDVYNVLIRTSNFVKENHEARWALNVELLGEMNANKVQPNVGTLNSVMESLAGMANNPASRETAIRIMADFKNINIKPSLATYYHLLKLFCRDKSRPNSILADIISVLEHQELSIEDPKDTFFFTHAMEICCKQLSDLSLADRIDGLLHTGNNYNLIGDSFKESIYYRNYFLLKCEYETLDDFFNFYDKLVPNIYIPEPLVTEVILKAIDMNGANHLYSKIWSDIVLFDQNGRERIVNLIVESMYKNPSDDEKVKTEMADIVEAIWTKLEGQSSDRVYRVIEWKGSSLGYMISVLLNAGRFEKACDVLQKLDKEQQSVLGVPDIRSLQSFIDACLERNDATAALWCLQYCYDAGFDEINEMGLKIHSKLELSESQLSRLTSIVGEDALQKH</sequence>
<dbReference type="PANTHER" id="PTHR16276:SF1">
    <property type="entry name" value="SMALL RIBOSOMAL SUBUNIT PROTEIN MS39"/>
    <property type="match status" value="1"/>
</dbReference>
<evidence type="ECO:0000256" key="2">
    <source>
        <dbReference type="ARBA" id="ARBA00008551"/>
    </source>
</evidence>
<dbReference type="OrthoDB" id="185373at2759"/>
<dbReference type="PROSITE" id="PS51375">
    <property type="entry name" value="PPR"/>
    <property type="match status" value="1"/>
</dbReference>
<dbReference type="GO" id="GO:0006417">
    <property type="term" value="P:regulation of translation"/>
    <property type="evidence" value="ECO:0007669"/>
    <property type="project" value="UniProtKB-KW"/>
</dbReference>
<comment type="similarity">
    <text evidence="2">Belongs to the mitochondrion-specific ribosomal protein mS39 family.</text>
</comment>
<dbReference type="InterPro" id="IPR055063">
    <property type="entry name" value="Rib_mS39_PPR"/>
</dbReference>
<feature type="repeat" description="PPR" evidence="12">
    <location>
        <begin position="220"/>
        <end position="254"/>
    </location>
</feature>
<dbReference type="STRING" id="195883.A0A482XQ16"/>
<accession>A0A482XQ16</accession>
<dbReference type="Pfam" id="PF01535">
    <property type="entry name" value="PPR"/>
    <property type="match status" value="1"/>
</dbReference>
<keyword evidence="5" id="KW-0810">Translation regulation</keyword>
<dbReference type="EMBL" id="QKKF02004629">
    <property type="protein sequence ID" value="RZF47261.1"/>
    <property type="molecule type" value="Genomic_DNA"/>
</dbReference>
<proteinExistence type="inferred from homology"/>
<evidence type="ECO:0000313" key="14">
    <source>
        <dbReference type="Proteomes" id="UP000291343"/>
    </source>
</evidence>
<dbReference type="Pfam" id="PF22330">
    <property type="entry name" value="Rib_mS39_PPR"/>
    <property type="match status" value="1"/>
</dbReference>
<keyword evidence="4" id="KW-0677">Repeat</keyword>
<dbReference type="SMR" id="A0A482XQ16"/>
<evidence type="ECO:0000256" key="6">
    <source>
        <dbReference type="ARBA" id="ARBA00022884"/>
    </source>
</evidence>
<keyword evidence="6" id="KW-0694">RNA-binding</keyword>
<reference evidence="13 14" key="1">
    <citation type="journal article" date="2017" name="Gigascience">
        <title>Genome sequence of the small brown planthopper, Laodelphax striatellus.</title>
        <authorList>
            <person name="Zhu J."/>
            <person name="Jiang F."/>
            <person name="Wang X."/>
            <person name="Yang P."/>
            <person name="Bao Y."/>
            <person name="Zhao W."/>
            <person name="Wang W."/>
            <person name="Lu H."/>
            <person name="Wang Q."/>
            <person name="Cui N."/>
            <person name="Li J."/>
            <person name="Chen X."/>
            <person name="Luo L."/>
            <person name="Yu J."/>
            <person name="Kang L."/>
            <person name="Cui F."/>
        </authorList>
    </citation>
    <scope>NUCLEOTIDE SEQUENCE [LARGE SCALE GENOMIC DNA]</scope>
    <source>
        <strain evidence="13">Lst14</strain>
    </source>
</reference>
<organism evidence="13 14">
    <name type="scientific">Laodelphax striatellus</name>
    <name type="common">Small brown planthopper</name>
    <name type="synonym">Delphax striatella</name>
    <dbReference type="NCBI Taxonomy" id="195883"/>
    <lineage>
        <taxon>Eukaryota</taxon>
        <taxon>Metazoa</taxon>
        <taxon>Ecdysozoa</taxon>
        <taxon>Arthropoda</taxon>
        <taxon>Hexapoda</taxon>
        <taxon>Insecta</taxon>
        <taxon>Pterygota</taxon>
        <taxon>Neoptera</taxon>
        <taxon>Paraneoptera</taxon>
        <taxon>Hemiptera</taxon>
        <taxon>Auchenorrhyncha</taxon>
        <taxon>Fulgoroidea</taxon>
        <taxon>Delphacidae</taxon>
        <taxon>Criomorphinae</taxon>
        <taxon>Laodelphax</taxon>
    </lineage>
</organism>
<protein>
    <recommendedName>
        <fullName evidence="11">Small ribosomal subunit protein mS39</fullName>
    </recommendedName>
</protein>
<keyword evidence="8" id="KW-0689">Ribosomal protein</keyword>
<evidence type="ECO:0000256" key="3">
    <source>
        <dbReference type="ARBA" id="ARBA00022730"/>
    </source>
</evidence>
<dbReference type="GO" id="GO:0032543">
    <property type="term" value="P:mitochondrial translation"/>
    <property type="evidence" value="ECO:0007669"/>
    <property type="project" value="InterPro"/>
</dbReference>
<keyword evidence="9" id="KW-0496">Mitochondrion</keyword>